<dbReference type="GO" id="GO:0016020">
    <property type="term" value="C:membrane"/>
    <property type="evidence" value="ECO:0007669"/>
    <property type="project" value="UniProtKB-SubCell"/>
</dbReference>
<dbReference type="Pfam" id="PF08205">
    <property type="entry name" value="C2-set_2"/>
    <property type="match status" value="1"/>
</dbReference>
<organism evidence="7 8">
    <name type="scientific">Onychostoma macrolepis</name>
    <dbReference type="NCBI Taxonomy" id="369639"/>
    <lineage>
        <taxon>Eukaryota</taxon>
        <taxon>Metazoa</taxon>
        <taxon>Chordata</taxon>
        <taxon>Craniata</taxon>
        <taxon>Vertebrata</taxon>
        <taxon>Euteleostomi</taxon>
        <taxon>Actinopterygii</taxon>
        <taxon>Neopterygii</taxon>
        <taxon>Teleostei</taxon>
        <taxon>Ostariophysi</taxon>
        <taxon>Cypriniformes</taxon>
        <taxon>Cyprinidae</taxon>
        <taxon>Acrossocheilinae</taxon>
        <taxon>Onychostoma</taxon>
    </lineage>
</organism>
<proteinExistence type="predicted"/>
<evidence type="ECO:0000313" key="7">
    <source>
        <dbReference type="EMBL" id="KAF4096152.1"/>
    </source>
</evidence>
<dbReference type="Proteomes" id="UP000579812">
    <property type="component" value="Unassembled WGS sequence"/>
</dbReference>
<dbReference type="PROSITE" id="PS50835">
    <property type="entry name" value="IG_LIKE"/>
    <property type="match status" value="3"/>
</dbReference>
<feature type="compositionally biased region" description="Polar residues" evidence="4">
    <location>
        <begin position="581"/>
        <end position="590"/>
    </location>
</feature>
<dbReference type="InterPro" id="IPR003598">
    <property type="entry name" value="Ig_sub2"/>
</dbReference>
<dbReference type="PANTHER" id="PTHR46484">
    <property type="entry name" value="SI:CH211-171H4.5-RELATED"/>
    <property type="match status" value="1"/>
</dbReference>
<evidence type="ECO:0000256" key="1">
    <source>
        <dbReference type="ARBA" id="ARBA00004167"/>
    </source>
</evidence>
<dbReference type="CDD" id="cd00096">
    <property type="entry name" value="Ig"/>
    <property type="match status" value="2"/>
</dbReference>
<comment type="subcellular location">
    <subcellularLocation>
        <location evidence="1">Membrane</location>
        <topology evidence="1">Single-pass membrane protein</topology>
    </subcellularLocation>
</comment>
<dbReference type="Pfam" id="PF13895">
    <property type="entry name" value="Ig_2"/>
    <property type="match status" value="2"/>
</dbReference>
<dbReference type="PANTHER" id="PTHR46484:SF8">
    <property type="entry name" value="B-CELL RECEPTOR CD22-LIKE-RELATED"/>
    <property type="match status" value="1"/>
</dbReference>
<feature type="domain" description="Ig-like" evidence="6">
    <location>
        <begin position="8"/>
        <end position="91"/>
    </location>
</feature>
<feature type="transmembrane region" description="Helical" evidence="5">
    <location>
        <begin position="539"/>
        <end position="561"/>
    </location>
</feature>
<dbReference type="InterPro" id="IPR013783">
    <property type="entry name" value="Ig-like_fold"/>
</dbReference>
<dbReference type="InterPro" id="IPR003599">
    <property type="entry name" value="Ig_sub"/>
</dbReference>
<keyword evidence="5" id="KW-1133">Transmembrane helix</keyword>
<dbReference type="AlphaFoldDB" id="A0A7J6BR77"/>
<dbReference type="InterPro" id="IPR013162">
    <property type="entry name" value="CD80_C2-set"/>
</dbReference>
<dbReference type="Gene3D" id="2.60.40.10">
    <property type="entry name" value="Immunoglobulins"/>
    <property type="match status" value="4"/>
</dbReference>
<feature type="compositionally biased region" description="Basic and acidic residues" evidence="4">
    <location>
        <begin position="571"/>
        <end position="580"/>
    </location>
</feature>
<dbReference type="SMART" id="SM00409">
    <property type="entry name" value="IG"/>
    <property type="match status" value="4"/>
</dbReference>
<dbReference type="EMBL" id="JAAMOB010000024">
    <property type="protein sequence ID" value="KAF4096152.1"/>
    <property type="molecule type" value="Genomic_DNA"/>
</dbReference>
<keyword evidence="8" id="KW-1185">Reference proteome</keyword>
<dbReference type="SUPFAM" id="SSF48726">
    <property type="entry name" value="Immunoglobulin"/>
    <property type="match status" value="3"/>
</dbReference>
<dbReference type="SMART" id="SM00408">
    <property type="entry name" value="IGc2"/>
    <property type="match status" value="2"/>
</dbReference>
<evidence type="ECO:0000259" key="6">
    <source>
        <dbReference type="PROSITE" id="PS50835"/>
    </source>
</evidence>
<evidence type="ECO:0000256" key="3">
    <source>
        <dbReference type="ARBA" id="ARBA00023157"/>
    </source>
</evidence>
<protein>
    <recommendedName>
        <fullName evidence="6">Ig-like domain-containing protein</fullName>
    </recommendedName>
</protein>
<name>A0A7J6BR77_9TELE</name>
<dbReference type="InterPro" id="IPR007110">
    <property type="entry name" value="Ig-like_dom"/>
</dbReference>
<evidence type="ECO:0000313" key="8">
    <source>
        <dbReference type="Proteomes" id="UP000579812"/>
    </source>
</evidence>
<keyword evidence="5" id="KW-0812">Transmembrane</keyword>
<comment type="caution">
    <text evidence="7">The sequence shown here is derived from an EMBL/GenBank/DDBJ whole genome shotgun (WGS) entry which is preliminary data.</text>
</comment>
<reference evidence="7 8" key="1">
    <citation type="submission" date="2020-04" db="EMBL/GenBank/DDBJ databases">
        <title>Chromosome-level genome assembly of a cyprinid fish Onychostoma macrolepis by integration of Nanopore Sequencing, Bionano and Hi-C technology.</title>
        <authorList>
            <person name="Wang D."/>
        </authorList>
    </citation>
    <scope>NUCLEOTIDE SEQUENCE [LARGE SCALE GENOMIC DNA]</scope>
    <source>
        <strain evidence="7">SWU-2019</strain>
        <tissue evidence="7">Muscle</tissue>
    </source>
</reference>
<feature type="domain" description="Ig-like" evidence="6">
    <location>
        <begin position="447"/>
        <end position="530"/>
    </location>
</feature>
<dbReference type="InterPro" id="IPR036179">
    <property type="entry name" value="Ig-like_dom_sf"/>
</dbReference>
<evidence type="ECO:0000256" key="5">
    <source>
        <dbReference type="SAM" id="Phobius"/>
    </source>
</evidence>
<evidence type="ECO:0000256" key="2">
    <source>
        <dbReference type="ARBA" id="ARBA00023136"/>
    </source>
</evidence>
<gene>
    <name evidence="7" type="ORF">G5714_023755</name>
</gene>
<keyword evidence="3" id="KW-1015">Disulfide bond</keyword>
<feature type="domain" description="Ig-like" evidence="6">
    <location>
        <begin position="344"/>
        <end position="440"/>
    </location>
</feature>
<accession>A0A7J6BR77</accession>
<sequence>MLRVLFSPKETHITIDRSDSVSAGTNVTLTCRSKASPSNNLKYTWYKHGQEMPIAQERKINFILNYSNTGLYFCRAQNKHGNQSSAEIQLTAEDAGQDGHSMTVIAGCVGGIAAVLMLSAIGFCTSRTRKKTHRGDNAGEKDCLNQNNRISDDQSVRDCETEFSSQIDHITENGSTEEDNNEKGSDVVYTQITSFIISSMFLHTHSAVNIYSAVMPQTVTALTGSCVQIPCTFNISNFEDKRNRTKSIHGIWLKSISQYDNKDSFIAFNSSENIIRGFSDIQMTGNLSERNCTTVFYNIMKNHSDIYYFRLQMEPDVFRATFNPRTDDSSKTVRINVTDSAQPPELNPSELQYVKEGTTVNLSCSAEAPCPKQPPTISWSNIPESANITTQLQEKPDKTQSVFSYVTFKASYKDHEKNITCTATYPRNTSDASTVKSTVMLRVLFSPKETHITIDRSDSVSAGTNVTLTCRSKASPSNNLKYTWYKRGQEMPIAQERKINFILNYNNTGLYFCRAQNKHGNQSSAEIQLTAEGQDGHSMTVIAGCVGGIAAVLMLSAIGFCTSRTRKKTHRGDNAGEKDCLNQNNRISDD</sequence>
<evidence type="ECO:0000256" key="4">
    <source>
        <dbReference type="SAM" id="MobiDB-lite"/>
    </source>
</evidence>
<feature type="region of interest" description="Disordered" evidence="4">
    <location>
        <begin position="567"/>
        <end position="590"/>
    </location>
</feature>
<keyword evidence="2 5" id="KW-0472">Membrane</keyword>